<organism evidence="1 2">
    <name type="scientific">Rubroshorea leprosula</name>
    <dbReference type="NCBI Taxonomy" id="152421"/>
    <lineage>
        <taxon>Eukaryota</taxon>
        <taxon>Viridiplantae</taxon>
        <taxon>Streptophyta</taxon>
        <taxon>Embryophyta</taxon>
        <taxon>Tracheophyta</taxon>
        <taxon>Spermatophyta</taxon>
        <taxon>Magnoliopsida</taxon>
        <taxon>eudicotyledons</taxon>
        <taxon>Gunneridae</taxon>
        <taxon>Pentapetalae</taxon>
        <taxon>rosids</taxon>
        <taxon>malvids</taxon>
        <taxon>Malvales</taxon>
        <taxon>Dipterocarpaceae</taxon>
        <taxon>Rubroshorea</taxon>
    </lineage>
</organism>
<sequence>MCSSVQEKSTSTCPKRSKSLNVSNYLPELNGSICTEYRTKHKHLIAQQPGIAS</sequence>
<reference evidence="1 2" key="1">
    <citation type="journal article" date="2021" name="Commun. Biol.">
        <title>The genome of Shorea leprosula (Dipterocarpaceae) highlights the ecological relevance of drought in aseasonal tropical rainforests.</title>
        <authorList>
            <person name="Ng K.K.S."/>
            <person name="Kobayashi M.J."/>
            <person name="Fawcett J.A."/>
            <person name="Hatakeyama M."/>
            <person name="Paape T."/>
            <person name="Ng C.H."/>
            <person name="Ang C.C."/>
            <person name="Tnah L.H."/>
            <person name="Lee C.T."/>
            <person name="Nishiyama T."/>
            <person name="Sese J."/>
            <person name="O'Brien M.J."/>
            <person name="Copetti D."/>
            <person name="Mohd Noor M.I."/>
            <person name="Ong R.C."/>
            <person name="Putra M."/>
            <person name="Sireger I.Z."/>
            <person name="Indrioko S."/>
            <person name="Kosugi Y."/>
            <person name="Izuno A."/>
            <person name="Isagi Y."/>
            <person name="Lee S.L."/>
            <person name="Shimizu K.K."/>
        </authorList>
    </citation>
    <scope>NUCLEOTIDE SEQUENCE [LARGE SCALE GENOMIC DNA]</scope>
    <source>
        <strain evidence="1">214</strain>
    </source>
</reference>
<evidence type="ECO:0000313" key="2">
    <source>
        <dbReference type="Proteomes" id="UP001054252"/>
    </source>
</evidence>
<name>A0AAV5J439_9ROSI</name>
<dbReference type="AlphaFoldDB" id="A0AAV5J439"/>
<proteinExistence type="predicted"/>
<gene>
    <name evidence="1" type="ORF">SLEP1_g17248</name>
</gene>
<comment type="caution">
    <text evidence="1">The sequence shown here is derived from an EMBL/GenBank/DDBJ whole genome shotgun (WGS) entry which is preliminary data.</text>
</comment>
<protein>
    <submittedName>
        <fullName evidence="1">Uncharacterized protein</fullName>
    </submittedName>
</protein>
<keyword evidence="2" id="KW-1185">Reference proteome</keyword>
<accession>A0AAV5J439</accession>
<dbReference type="EMBL" id="BPVZ01000023">
    <property type="protein sequence ID" value="GKV05214.1"/>
    <property type="molecule type" value="Genomic_DNA"/>
</dbReference>
<evidence type="ECO:0000313" key="1">
    <source>
        <dbReference type="EMBL" id="GKV05214.1"/>
    </source>
</evidence>
<dbReference type="Proteomes" id="UP001054252">
    <property type="component" value="Unassembled WGS sequence"/>
</dbReference>